<dbReference type="EMBL" id="QBKN01000001">
    <property type="protein sequence ID" value="PTX52743.1"/>
    <property type="molecule type" value="Genomic_DNA"/>
</dbReference>
<accession>A0A2T6B9L3</accession>
<name>A0A2T6B9L3_9RHOB</name>
<protein>
    <submittedName>
        <fullName evidence="2">L-ascorbate metabolism protein UlaG (Beta-lactamase superfamily)</fullName>
    </submittedName>
</protein>
<feature type="chain" id="PRO_5015513964" evidence="1">
    <location>
        <begin position="21"/>
        <end position="287"/>
    </location>
</feature>
<dbReference type="PANTHER" id="PTHR39189">
    <property type="entry name" value="UPF0173 METAL-DEPENDENT HYDROLASE YTKL"/>
    <property type="match status" value="1"/>
</dbReference>
<evidence type="ECO:0000313" key="3">
    <source>
        <dbReference type="Proteomes" id="UP000244069"/>
    </source>
</evidence>
<dbReference type="OrthoDB" id="7343000at2"/>
<sequence>MLRLIFALGAMLATALPATAQEGRRPSHCIAVAENTPGLRFAGTTTPERLWQANWTEPLADYTVRIHYIAHASFLIQTPDGMTAVTDYTGSLGNTDLVPDVVTMNHAHGSHWTMSPDPRIPHVLRGWNEDQFGTSADHYIDLGGMLVRNVSTDIRSSFGGTEENGNSIFVFETAGLCIGHLGHLHHEPNEEQYAALGRLDVVMVPVDGGYTMNRTNMINVIERLRSSVIIPMHWFSGYALTQFLEEIGTTFPVEQTGQPSLEVSLRDMPPQPTIMVLQPRYLSDATD</sequence>
<comment type="caution">
    <text evidence="2">The sequence shown here is derived from an EMBL/GenBank/DDBJ whole genome shotgun (WGS) entry which is preliminary data.</text>
</comment>
<organism evidence="2 3">
    <name type="scientific">Allosediminivita pacifica</name>
    <dbReference type="NCBI Taxonomy" id="1267769"/>
    <lineage>
        <taxon>Bacteria</taxon>
        <taxon>Pseudomonadati</taxon>
        <taxon>Pseudomonadota</taxon>
        <taxon>Alphaproteobacteria</taxon>
        <taxon>Rhodobacterales</taxon>
        <taxon>Paracoccaceae</taxon>
        <taxon>Allosediminivita</taxon>
    </lineage>
</organism>
<dbReference type="AlphaFoldDB" id="A0A2T6B9L3"/>
<dbReference type="RefSeq" id="WP_107974134.1">
    <property type="nucleotide sequence ID" value="NZ_BMEZ01000001.1"/>
</dbReference>
<dbReference type="Proteomes" id="UP000244069">
    <property type="component" value="Unassembled WGS sequence"/>
</dbReference>
<gene>
    <name evidence="2" type="ORF">C8N44_10132</name>
</gene>
<keyword evidence="1" id="KW-0732">Signal</keyword>
<dbReference type="SUPFAM" id="SSF56281">
    <property type="entry name" value="Metallo-hydrolase/oxidoreductase"/>
    <property type="match status" value="1"/>
</dbReference>
<reference evidence="2 3" key="1">
    <citation type="submission" date="2018-04" db="EMBL/GenBank/DDBJ databases">
        <title>Genomic Encyclopedia of Archaeal and Bacterial Type Strains, Phase II (KMG-II): from individual species to whole genera.</title>
        <authorList>
            <person name="Goeker M."/>
        </authorList>
    </citation>
    <scope>NUCLEOTIDE SEQUENCE [LARGE SCALE GENOMIC DNA]</scope>
    <source>
        <strain evidence="2 3">DSM 29329</strain>
    </source>
</reference>
<dbReference type="Gene3D" id="3.60.15.10">
    <property type="entry name" value="Ribonuclease Z/Hydroxyacylglutathione hydrolase-like"/>
    <property type="match status" value="1"/>
</dbReference>
<dbReference type="InterPro" id="IPR036866">
    <property type="entry name" value="RibonucZ/Hydroxyglut_hydro"/>
</dbReference>
<dbReference type="PANTHER" id="PTHR39189:SF1">
    <property type="entry name" value="UPF0173 METAL-DEPENDENT HYDROLASE YTKL"/>
    <property type="match status" value="1"/>
</dbReference>
<feature type="signal peptide" evidence="1">
    <location>
        <begin position="1"/>
        <end position="20"/>
    </location>
</feature>
<dbReference type="Pfam" id="PF13483">
    <property type="entry name" value="Lactamase_B_3"/>
    <property type="match status" value="1"/>
</dbReference>
<keyword evidence="3" id="KW-1185">Reference proteome</keyword>
<proteinExistence type="predicted"/>
<evidence type="ECO:0000256" key="1">
    <source>
        <dbReference type="SAM" id="SignalP"/>
    </source>
</evidence>
<evidence type="ECO:0000313" key="2">
    <source>
        <dbReference type="EMBL" id="PTX52743.1"/>
    </source>
</evidence>